<organism evidence="1 2">
    <name type="scientific">Terrilactibacillus laevilacticus</name>
    <dbReference type="NCBI Taxonomy" id="1380157"/>
    <lineage>
        <taxon>Bacteria</taxon>
        <taxon>Bacillati</taxon>
        <taxon>Bacillota</taxon>
        <taxon>Bacilli</taxon>
        <taxon>Bacillales</taxon>
        <taxon>Bacillaceae</taxon>
        <taxon>Terrilactibacillus</taxon>
    </lineage>
</organism>
<dbReference type="Proteomes" id="UP001597458">
    <property type="component" value="Unassembled WGS sequence"/>
</dbReference>
<evidence type="ECO:0000313" key="2">
    <source>
        <dbReference type="Proteomes" id="UP001597458"/>
    </source>
</evidence>
<evidence type="ECO:0000313" key="1">
    <source>
        <dbReference type="EMBL" id="MFD2618742.1"/>
    </source>
</evidence>
<gene>
    <name evidence="1" type="ORF">ACFSTF_15745</name>
</gene>
<proteinExistence type="predicted"/>
<dbReference type="RefSeq" id="WP_258311676.1">
    <property type="nucleotide sequence ID" value="NZ_JBHUMR010000028.1"/>
</dbReference>
<comment type="caution">
    <text evidence="1">The sequence shown here is derived from an EMBL/GenBank/DDBJ whole genome shotgun (WGS) entry which is preliminary data.</text>
</comment>
<protein>
    <submittedName>
        <fullName evidence="1">PIN domain-containing protein</fullName>
    </submittedName>
</protein>
<accession>A0ABW5PVH6</accession>
<reference evidence="2" key="1">
    <citation type="journal article" date="2019" name="Int. J. Syst. Evol. Microbiol.">
        <title>The Global Catalogue of Microorganisms (GCM) 10K type strain sequencing project: providing services to taxonomists for standard genome sequencing and annotation.</title>
        <authorList>
            <consortium name="The Broad Institute Genomics Platform"/>
            <consortium name="The Broad Institute Genome Sequencing Center for Infectious Disease"/>
            <person name="Wu L."/>
            <person name="Ma J."/>
        </authorList>
    </citation>
    <scope>NUCLEOTIDE SEQUENCE [LARGE SCALE GENOMIC DNA]</scope>
    <source>
        <strain evidence="2">TISTR 2241</strain>
    </source>
</reference>
<keyword evidence="2" id="KW-1185">Reference proteome</keyword>
<sequence length="165" mass="19184">MSSIFNNDHPPKVFLDTTVICGAIRKNGVNRKILQVARLPYLYQPVLSRVCLFEFIRNATNGIGKGEKMVKYEEWEIQTFLNDFVYPILEHYSDLPVNSVVGRYSIETRIRDNRPIGEVLIELTGLTNKDAEKLAIEHSKEMQEPLKKFDQRRFSCMGYCHPTRM</sequence>
<dbReference type="EMBL" id="JBHUMR010000028">
    <property type="protein sequence ID" value="MFD2618742.1"/>
    <property type="molecule type" value="Genomic_DNA"/>
</dbReference>
<name>A0ABW5PVH6_9BACI</name>